<proteinExistence type="predicted"/>
<feature type="transmembrane region" description="Helical" evidence="2">
    <location>
        <begin position="175"/>
        <end position="193"/>
    </location>
</feature>
<feature type="transmembrane region" description="Helical" evidence="2">
    <location>
        <begin position="141"/>
        <end position="163"/>
    </location>
</feature>
<dbReference type="Proteomes" id="UP000799536">
    <property type="component" value="Unassembled WGS sequence"/>
</dbReference>
<feature type="transmembrane region" description="Helical" evidence="2">
    <location>
        <begin position="80"/>
        <end position="102"/>
    </location>
</feature>
<feature type="transmembrane region" description="Helical" evidence="2">
    <location>
        <begin position="114"/>
        <end position="135"/>
    </location>
</feature>
<name>A0A9P4JW64_9PLEO</name>
<reference evidence="3" key="1">
    <citation type="journal article" date="2020" name="Stud. Mycol.">
        <title>101 Dothideomycetes genomes: a test case for predicting lifestyles and emergence of pathogens.</title>
        <authorList>
            <person name="Haridas S."/>
            <person name="Albert R."/>
            <person name="Binder M."/>
            <person name="Bloem J."/>
            <person name="Labutti K."/>
            <person name="Salamov A."/>
            <person name="Andreopoulos B."/>
            <person name="Baker S."/>
            <person name="Barry K."/>
            <person name="Bills G."/>
            <person name="Bluhm B."/>
            <person name="Cannon C."/>
            <person name="Castanera R."/>
            <person name="Culley D."/>
            <person name="Daum C."/>
            <person name="Ezra D."/>
            <person name="Gonzalez J."/>
            <person name="Henrissat B."/>
            <person name="Kuo A."/>
            <person name="Liang C."/>
            <person name="Lipzen A."/>
            <person name="Lutzoni F."/>
            <person name="Magnuson J."/>
            <person name="Mondo S."/>
            <person name="Nolan M."/>
            <person name="Ohm R."/>
            <person name="Pangilinan J."/>
            <person name="Park H.-J."/>
            <person name="Ramirez L."/>
            <person name="Alfaro M."/>
            <person name="Sun H."/>
            <person name="Tritt A."/>
            <person name="Yoshinaga Y."/>
            <person name="Zwiers L.-H."/>
            <person name="Turgeon B."/>
            <person name="Goodwin S."/>
            <person name="Spatafora J."/>
            <person name="Crous P."/>
            <person name="Grigoriev I."/>
        </authorList>
    </citation>
    <scope>NUCLEOTIDE SEQUENCE</scope>
    <source>
        <strain evidence="3">ATCC 74209</strain>
    </source>
</reference>
<gene>
    <name evidence="3" type="ORF">GQ43DRAFT_460624</name>
</gene>
<feature type="transmembrane region" description="Helical" evidence="2">
    <location>
        <begin position="52"/>
        <end position="74"/>
    </location>
</feature>
<feature type="compositionally biased region" description="Pro residues" evidence="1">
    <location>
        <begin position="238"/>
        <end position="249"/>
    </location>
</feature>
<evidence type="ECO:0000313" key="3">
    <source>
        <dbReference type="EMBL" id="KAF2204552.1"/>
    </source>
</evidence>
<keyword evidence="2" id="KW-1133">Transmembrane helix</keyword>
<evidence type="ECO:0000256" key="1">
    <source>
        <dbReference type="SAM" id="MobiDB-lite"/>
    </source>
</evidence>
<evidence type="ECO:0000313" key="4">
    <source>
        <dbReference type="Proteomes" id="UP000799536"/>
    </source>
</evidence>
<organism evidence="3 4">
    <name type="scientific">Delitschia confertaspora ATCC 74209</name>
    <dbReference type="NCBI Taxonomy" id="1513339"/>
    <lineage>
        <taxon>Eukaryota</taxon>
        <taxon>Fungi</taxon>
        <taxon>Dikarya</taxon>
        <taxon>Ascomycota</taxon>
        <taxon>Pezizomycotina</taxon>
        <taxon>Dothideomycetes</taxon>
        <taxon>Pleosporomycetidae</taxon>
        <taxon>Pleosporales</taxon>
        <taxon>Delitschiaceae</taxon>
        <taxon>Delitschia</taxon>
    </lineage>
</organism>
<feature type="region of interest" description="Disordered" evidence="1">
    <location>
        <begin position="230"/>
        <end position="249"/>
    </location>
</feature>
<feature type="transmembrane region" description="Helical" evidence="2">
    <location>
        <begin position="6"/>
        <end position="26"/>
    </location>
</feature>
<dbReference type="AlphaFoldDB" id="A0A9P4JW64"/>
<evidence type="ECO:0000256" key="2">
    <source>
        <dbReference type="SAM" id="Phobius"/>
    </source>
</evidence>
<keyword evidence="4" id="KW-1185">Reference proteome</keyword>
<dbReference type="OrthoDB" id="3800514at2759"/>
<protein>
    <submittedName>
        <fullName evidence="3">Uncharacterized protein</fullName>
    </submittedName>
</protein>
<keyword evidence="2" id="KW-0472">Membrane</keyword>
<keyword evidence="2" id="KW-0812">Transmembrane</keyword>
<sequence>MHGLSPAVFTCAVFISTVLTSLLGFAQIFRPWDSKSPVWVLKSWSSVTQRNFLLLLSYFTAFLVAVLVLFGIWQGFTSHIALQLLLELSWLNGLSIEAVLIFRLSRTTGIFHILVPVIIAIAGLLQAVGFAVLFYDNDTGIYVAFSGSCLFHIFAAALVTYILFKYKAVRHRKLVFIKLTYVCAVGGCGFIHISDKDTFFLKHKERNERSNWISRYLDIEKINVSNAERGPSVQYNLPPAPPPTPQNEF</sequence>
<comment type="caution">
    <text evidence="3">The sequence shown here is derived from an EMBL/GenBank/DDBJ whole genome shotgun (WGS) entry which is preliminary data.</text>
</comment>
<accession>A0A9P4JW64</accession>
<dbReference type="EMBL" id="ML993873">
    <property type="protein sequence ID" value="KAF2204552.1"/>
    <property type="molecule type" value="Genomic_DNA"/>
</dbReference>